<evidence type="ECO:0000313" key="9">
    <source>
        <dbReference type="EMBL" id="GAB08457.1"/>
    </source>
</evidence>
<evidence type="ECO:0000256" key="6">
    <source>
        <dbReference type="ARBA" id="ARBA00022989"/>
    </source>
</evidence>
<dbReference type="PANTHER" id="PTHR34702:SF1">
    <property type="entry name" value="NA(+)_H(+) ANTIPORTER SUBUNIT F"/>
    <property type="match status" value="1"/>
</dbReference>
<keyword evidence="10" id="KW-1185">Reference proteome</keyword>
<comment type="similarity">
    <text evidence="2">Belongs to the CPA3 antiporters (TC 2.A.63) subunit F family.</text>
</comment>
<dbReference type="STRING" id="1073574.GOARA_012_00070"/>
<feature type="transmembrane region" description="Helical" evidence="8">
    <location>
        <begin position="6"/>
        <end position="24"/>
    </location>
</feature>
<keyword evidence="4" id="KW-1003">Cell membrane</keyword>
<keyword evidence="5 8" id="KW-0812">Transmembrane</keyword>
<sequence>MSTMDILWLVAAAMLLIAGILASTRVLGGPTTLDRLIALDMSIALTMCGLALWAGTSGDSSVVSAIVAIALVNFVGSIAVARFRVRDDKR</sequence>
<accession>G7GXY2</accession>
<organism evidence="9 10">
    <name type="scientific">Gordonia araii NBRC 100433</name>
    <dbReference type="NCBI Taxonomy" id="1073574"/>
    <lineage>
        <taxon>Bacteria</taxon>
        <taxon>Bacillati</taxon>
        <taxon>Actinomycetota</taxon>
        <taxon>Actinomycetes</taxon>
        <taxon>Mycobacteriales</taxon>
        <taxon>Gordoniaceae</taxon>
        <taxon>Gordonia</taxon>
    </lineage>
</organism>
<reference evidence="9 10" key="1">
    <citation type="submission" date="2011-11" db="EMBL/GenBank/DDBJ databases">
        <title>Whole genome shotgun sequence of Gordonia araii NBRC 100433.</title>
        <authorList>
            <person name="Yoshida Y."/>
            <person name="Hosoyama A."/>
            <person name="Tsuchikane K."/>
            <person name="Katsumata H."/>
            <person name="Yamazaki S."/>
            <person name="Fujita N."/>
        </authorList>
    </citation>
    <scope>NUCLEOTIDE SEQUENCE [LARGE SCALE GENOMIC DNA]</scope>
    <source>
        <strain evidence="9 10">NBRC 100433</strain>
    </source>
</reference>
<dbReference type="InterPro" id="IPR007208">
    <property type="entry name" value="MrpF/PhaF-like"/>
</dbReference>
<evidence type="ECO:0000256" key="8">
    <source>
        <dbReference type="SAM" id="Phobius"/>
    </source>
</evidence>
<feature type="transmembrane region" description="Helical" evidence="8">
    <location>
        <begin position="62"/>
        <end position="81"/>
    </location>
</feature>
<dbReference type="AlphaFoldDB" id="G7GXY2"/>
<dbReference type="GO" id="GO:0015385">
    <property type="term" value="F:sodium:proton antiporter activity"/>
    <property type="evidence" value="ECO:0007669"/>
    <property type="project" value="TreeGrafter"/>
</dbReference>
<keyword evidence="7 8" id="KW-0472">Membrane</keyword>
<evidence type="ECO:0000256" key="4">
    <source>
        <dbReference type="ARBA" id="ARBA00022475"/>
    </source>
</evidence>
<comment type="subcellular location">
    <subcellularLocation>
        <location evidence="1">Cell membrane</location>
        <topology evidence="1">Multi-pass membrane protein</topology>
    </subcellularLocation>
</comment>
<dbReference type="Proteomes" id="UP000035088">
    <property type="component" value="Unassembled WGS sequence"/>
</dbReference>
<comment type="caution">
    <text evidence="9">The sequence shown here is derived from an EMBL/GenBank/DDBJ whole genome shotgun (WGS) entry which is preliminary data.</text>
</comment>
<keyword evidence="3" id="KW-0813">Transport</keyword>
<evidence type="ECO:0000256" key="2">
    <source>
        <dbReference type="ARBA" id="ARBA00009212"/>
    </source>
</evidence>
<dbReference type="PANTHER" id="PTHR34702">
    <property type="entry name" value="NA(+)/H(+) ANTIPORTER SUBUNIT F1"/>
    <property type="match status" value="1"/>
</dbReference>
<protein>
    <submittedName>
        <fullName evidence="9">Na(+)/H(+) antiporter subunit F</fullName>
    </submittedName>
</protein>
<proteinExistence type="inferred from homology"/>
<dbReference type="NCBIfam" id="NF005930">
    <property type="entry name" value="PRK07948.1"/>
    <property type="match status" value="1"/>
</dbReference>
<gene>
    <name evidence="9" type="primary">mrpF</name>
    <name evidence="9" type="ORF">GOARA_012_00070</name>
</gene>
<keyword evidence="6 8" id="KW-1133">Transmembrane helix</keyword>
<dbReference type="EMBL" id="BAEE01000012">
    <property type="protein sequence ID" value="GAB08457.1"/>
    <property type="molecule type" value="Genomic_DNA"/>
</dbReference>
<evidence type="ECO:0000313" key="10">
    <source>
        <dbReference type="Proteomes" id="UP000035088"/>
    </source>
</evidence>
<dbReference type="Pfam" id="PF04066">
    <property type="entry name" value="MrpF_PhaF"/>
    <property type="match status" value="1"/>
</dbReference>
<name>G7GXY2_9ACTN</name>
<feature type="transmembrane region" description="Helical" evidence="8">
    <location>
        <begin position="36"/>
        <end position="56"/>
    </location>
</feature>
<evidence type="ECO:0000256" key="1">
    <source>
        <dbReference type="ARBA" id="ARBA00004651"/>
    </source>
</evidence>
<evidence type="ECO:0000256" key="5">
    <source>
        <dbReference type="ARBA" id="ARBA00022692"/>
    </source>
</evidence>
<dbReference type="GO" id="GO:0005886">
    <property type="term" value="C:plasma membrane"/>
    <property type="evidence" value="ECO:0007669"/>
    <property type="project" value="UniProtKB-SubCell"/>
</dbReference>
<evidence type="ECO:0000256" key="7">
    <source>
        <dbReference type="ARBA" id="ARBA00023136"/>
    </source>
</evidence>
<evidence type="ECO:0000256" key="3">
    <source>
        <dbReference type="ARBA" id="ARBA00022448"/>
    </source>
</evidence>